<feature type="domain" description="DUF306" evidence="1">
    <location>
        <begin position="81"/>
        <end position="186"/>
    </location>
</feature>
<sequence length="189" mass="20935">MLAVFSEARGVVVQKAIFTLGDRVQIYASDLYDNQLTVTVIEAGPTDAMCCPTQMTRKTLRLENDELVEKDSTVLGFLSFETLAGSRWTLHPENEDQPPEGTTVNIKFSNQLISGNAGCNRFKTIVSQGAENTALSTGQVALTRRYCNAPLDVWEKRFSELLGSATRFQFLLGDLLLIGESGRLRLRRA</sequence>
<dbReference type="InterPro" id="IPR038670">
    <property type="entry name" value="HslJ-like_sf"/>
</dbReference>
<dbReference type="Proteomes" id="UP000004699">
    <property type="component" value="Unassembled WGS sequence"/>
</dbReference>
<accession>B8KWQ7</accession>
<name>B8KWQ7_9GAMM</name>
<dbReference type="Gene3D" id="2.40.128.270">
    <property type="match status" value="1"/>
</dbReference>
<gene>
    <name evidence="2" type="ORF">NOR51B_1669</name>
</gene>
<keyword evidence="3" id="KW-1185">Reference proteome</keyword>
<dbReference type="InterPro" id="IPR005184">
    <property type="entry name" value="DUF306_Meta_HslJ"/>
</dbReference>
<dbReference type="HOGENOM" id="CLU_1432953_0_0_6"/>
<dbReference type="EMBL" id="DS999411">
    <property type="protein sequence ID" value="EED35722.1"/>
    <property type="molecule type" value="Genomic_DNA"/>
</dbReference>
<evidence type="ECO:0000313" key="3">
    <source>
        <dbReference type="Proteomes" id="UP000004699"/>
    </source>
</evidence>
<evidence type="ECO:0000259" key="1">
    <source>
        <dbReference type="Pfam" id="PF03724"/>
    </source>
</evidence>
<proteinExistence type="predicted"/>
<dbReference type="PANTHER" id="PTHR35535">
    <property type="entry name" value="HEAT SHOCK PROTEIN HSLJ"/>
    <property type="match status" value="1"/>
</dbReference>
<dbReference type="PANTHER" id="PTHR35535:SF2">
    <property type="entry name" value="DUF306 DOMAIN-CONTAINING PROTEIN"/>
    <property type="match status" value="1"/>
</dbReference>
<dbReference type="AlphaFoldDB" id="B8KWQ7"/>
<protein>
    <submittedName>
        <fullName evidence="2">Conserved domain protein</fullName>
    </submittedName>
</protein>
<dbReference type="Pfam" id="PF03724">
    <property type="entry name" value="META"/>
    <property type="match status" value="1"/>
</dbReference>
<organism evidence="2 3">
    <name type="scientific">Luminiphilus syltensis NOR5-1B</name>
    <dbReference type="NCBI Taxonomy" id="565045"/>
    <lineage>
        <taxon>Bacteria</taxon>
        <taxon>Pseudomonadati</taxon>
        <taxon>Pseudomonadota</taxon>
        <taxon>Gammaproteobacteria</taxon>
        <taxon>Cellvibrionales</taxon>
        <taxon>Halieaceae</taxon>
        <taxon>Luminiphilus</taxon>
    </lineage>
</organism>
<dbReference type="eggNOG" id="COG3187">
    <property type="taxonomic scope" value="Bacteria"/>
</dbReference>
<reference evidence="3" key="1">
    <citation type="journal article" date="2013" name="BMC Microbiol.">
        <title>Taxonomy and evolution of bacteriochlorophyll a-containing members of the OM60/NOR5 clade of marine gammaproteobacteria: description of Luminiphilus syltensis gen. nov., sp. nov., reclassification of Haliea rubra as Pseudohaliea rubra gen. nov., comb. nov., and emendation of Chromatocurvus halotolerans.</title>
        <authorList>
            <person name="Spring S."/>
            <person name="Riedel T."/>
            <person name="Sproer C."/>
            <person name="Yan S."/>
            <person name="Harder J."/>
            <person name="Fuchs B.M."/>
        </authorList>
    </citation>
    <scope>NUCLEOTIDE SEQUENCE [LARGE SCALE GENOMIC DNA]</scope>
    <source>
        <strain evidence="3">NOR51-B</strain>
    </source>
</reference>
<dbReference type="InterPro" id="IPR053147">
    <property type="entry name" value="Hsp_HslJ-like"/>
</dbReference>
<evidence type="ECO:0000313" key="2">
    <source>
        <dbReference type="EMBL" id="EED35722.1"/>
    </source>
</evidence>